<evidence type="ECO:0000313" key="7">
    <source>
        <dbReference type="EMBL" id="CAB3228346.1"/>
    </source>
</evidence>
<dbReference type="Pfam" id="PF00049">
    <property type="entry name" value="Insulin"/>
    <property type="match status" value="1"/>
</dbReference>
<evidence type="ECO:0000313" key="10">
    <source>
        <dbReference type="Proteomes" id="UP000494256"/>
    </source>
</evidence>
<dbReference type="PRINTS" id="PR00276">
    <property type="entry name" value="INSULINFAMLY"/>
</dbReference>
<dbReference type="InterPro" id="IPR022352">
    <property type="entry name" value="Ins/IGF/rlx"/>
</dbReference>
<evidence type="ECO:0000313" key="9">
    <source>
        <dbReference type="Proteomes" id="UP000494106"/>
    </source>
</evidence>
<dbReference type="InterPro" id="IPR016179">
    <property type="entry name" value="Insulin-like"/>
</dbReference>
<keyword evidence="9" id="KW-1185">Reference proteome</keyword>
<keyword evidence="2" id="KW-0165">Cleavage on pair of basic residues</keyword>
<comment type="similarity">
    <text evidence="1 4">Belongs to the insulin family.</text>
</comment>
<keyword evidence="3" id="KW-0732">Signal</keyword>
<feature type="region of interest" description="Disordered" evidence="5">
    <location>
        <begin position="1"/>
        <end position="24"/>
    </location>
</feature>
<keyword evidence="4" id="KW-0964">Secreted</keyword>
<feature type="domain" description="Insulin-like" evidence="6">
    <location>
        <begin position="65"/>
        <end position="127"/>
    </location>
</feature>
<dbReference type="SMART" id="SM00078">
    <property type="entry name" value="IlGF"/>
    <property type="match status" value="1"/>
</dbReference>
<dbReference type="Gene3D" id="1.10.100.10">
    <property type="entry name" value="Insulin-like"/>
    <property type="match status" value="1"/>
</dbReference>
<dbReference type="Proteomes" id="UP000494106">
    <property type="component" value="Unassembled WGS sequence"/>
</dbReference>
<dbReference type="GO" id="GO:0005576">
    <property type="term" value="C:extracellular region"/>
    <property type="evidence" value="ECO:0007669"/>
    <property type="project" value="UniProtKB-SubCell"/>
</dbReference>
<protein>
    <recommendedName>
        <fullName evidence="6">Insulin-like domain-containing protein</fullName>
    </recommendedName>
</protein>
<sequence>MRSPAPVASTHSYTTSQTITDRGKDVPDLQAKEINMLVNKAVQFAVLAAAVLLESTTDAATSAAVKICGRQLSEFMSKVCHAYNSPSWDVPTVVEQPGGVARRRRQVGIADECCIVGCTLNQLNEYCSISAFSQSPLEDMEAHIIADRSAEQGASESKDAGPAEAVALPAGLVKNAVHRAAPVVGTISPLITWGRTLNTDPSASRNNYAYVVYT</sequence>
<dbReference type="PROSITE" id="PS00262">
    <property type="entry name" value="INSULIN"/>
    <property type="match status" value="1"/>
</dbReference>
<gene>
    <name evidence="7" type="ORF">APLA_LOCUS3567</name>
    <name evidence="8" type="ORF">APLA_LOCUS7274</name>
</gene>
<evidence type="ECO:0000259" key="6">
    <source>
        <dbReference type="SMART" id="SM00078"/>
    </source>
</evidence>
<dbReference type="GO" id="GO:0005179">
    <property type="term" value="F:hormone activity"/>
    <property type="evidence" value="ECO:0007669"/>
    <property type="project" value="InterPro"/>
</dbReference>
<comment type="subcellular location">
    <subcellularLocation>
        <location evidence="4">Secreted</location>
    </subcellularLocation>
</comment>
<dbReference type="InterPro" id="IPR022353">
    <property type="entry name" value="Insulin_CS"/>
</dbReference>
<organism evidence="7 9">
    <name type="scientific">Arctia plantaginis</name>
    <name type="common">Wood tiger moth</name>
    <name type="synonym">Phalaena plantaginis</name>
    <dbReference type="NCBI Taxonomy" id="874455"/>
    <lineage>
        <taxon>Eukaryota</taxon>
        <taxon>Metazoa</taxon>
        <taxon>Ecdysozoa</taxon>
        <taxon>Arthropoda</taxon>
        <taxon>Hexapoda</taxon>
        <taxon>Insecta</taxon>
        <taxon>Pterygota</taxon>
        <taxon>Neoptera</taxon>
        <taxon>Endopterygota</taxon>
        <taxon>Lepidoptera</taxon>
        <taxon>Glossata</taxon>
        <taxon>Ditrysia</taxon>
        <taxon>Noctuoidea</taxon>
        <taxon>Erebidae</taxon>
        <taxon>Arctiinae</taxon>
        <taxon>Arctia</taxon>
    </lineage>
</organism>
<dbReference type="InterPro" id="IPR036438">
    <property type="entry name" value="Insulin-like_sf"/>
</dbReference>
<proteinExistence type="inferred from homology"/>
<comment type="caution">
    <text evidence="7">The sequence shown here is derived from an EMBL/GenBank/DDBJ whole genome shotgun (WGS) entry which is preliminary data.</text>
</comment>
<evidence type="ECO:0000256" key="1">
    <source>
        <dbReference type="ARBA" id="ARBA00009034"/>
    </source>
</evidence>
<name>A0A8S0Z5Y6_ARCPL</name>
<dbReference type="CDD" id="cd04366">
    <property type="entry name" value="IlGF_insulin_bombyxin_like"/>
    <property type="match status" value="1"/>
</dbReference>
<dbReference type="AlphaFoldDB" id="A0A8S0Z5Y6"/>
<dbReference type="EMBL" id="CADEBC010000346">
    <property type="protein sequence ID" value="CAB3228346.1"/>
    <property type="molecule type" value="Genomic_DNA"/>
</dbReference>
<dbReference type="Proteomes" id="UP000494256">
    <property type="component" value="Unassembled WGS sequence"/>
</dbReference>
<dbReference type="EMBL" id="CADEBD010000300">
    <property type="protein sequence ID" value="CAB3236179.1"/>
    <property type="molecule type" value="Genomic_DNA"/>
</dbReference>
<feature type="compositionally biased region" description="Polar residues" evidence="5">
    <location>
        <begin position="9"/>
        <end position="20"/>
    </location>
</feature>
<evidence type="ECO:0000256" key="5">
    <source>
        <dbReference type="SAM" id="MobiDB-lite"/>
    </source>
</evidence>
<accession>A0A8S0Z5Y6</accession>
<evidence type="ECO:0000256" key="3">
    <source>
        <dbReference type="ARBA" id="ARBA00022729"/>
    </source>
</evidence>
<dbReference type="SUPFAM" id="SSF56994">
    <property type="entry name" value="Insulin-like"/>
    <property type="match status" value="1"/>
</dbReference>
<dbReference type="OrthoDB" id="6354447at2759"/>
<evidence type="ECO:0000256" key="4">
    <source>
        <dbReference type="RuleBase" id="RU000406"/>
    </source>
</evidence>
<evidence type="ECO:0000256" key="2">
    <source>
        <dbReference type="ARBA" id="ARBA00022685"/>
    </source>
</evidence>
<reference evidence="9 10" key="1">
    <citation type="submission" date="2020-04" db="EMBL/GenBank/DDBJ databases">
        <authorList>
            <person name="Wallbank WR R."/>
            <person name="Pardo Diaz C."/>
            <person name="Kozak K."/>
            <person name="Martin S."/>
            <person name="Jiggins C."/>
            <person name="Moest M."/>
            <person name="Warren A I."/>
            <person name="Byers J.R.P. K."/>
            <person name="Montejo-Kovacevich G."/>
            <person name="Yen C E."/>
        </authorList>
    </citation>
    <scope>NUCLEOTIDE SEQUENCE [LARGE SCALE GENOMIC DNA]</scope>
</reference>
<evidence type="ECO:0000313" key="8">
    <source>
        <dbReference type="EMBL" id="CAB3236179.1"/>
    </source>
</evidence>